<dbReference type="RefSeq" id="WP_185663100.1">
    <property type="nucleotide sequence ID" value="NZ_JACLAW010000003.1"/>
</dbReference>
<accession>A0A7X1FQ01</accession>
<reference evidence="2 3" key="1">
    <citation type="submission" date="2020-08" db="EMBL/GenBank/DDBJ databases">
        <title>The genome sequence of type strain Novosphingobium flavum NBRC 111647.</title>
        <authorList>
            <person name="Liu Y."/>
        </authorList>
    </citation>
    <scope>NUCLEOTIDE SEQUENCE [LARGE SCALE GENOMIC DNA]</scope>
    <source>
        <strain evidence="2 3">NBRC 111647</strain>
    </source>
</reference>
<feature type="transmembrane region" description="Helical" evidence="1">
    <location>
        <begin position="23"/>
        <end position="42"/>
    </location>
</feature>
<protein>
    <submittedName>
        <fullName evidence="2">Uncharacterized protein</fullName>
    </submittedName>
</protein>
<dbReference type="EMBL" id="JACLAW010000003">
    <property type="protein sequence ID" value="MBC2664840.1"/>
    <property type="molecule type" value="Genomic_DNA"/>
</dbReference>
<keyword evidence="3" id="KW-1185">Reference proteome</keyword>
<organism evidence="2 3">
    <name type="scientific">Novosphingobium flavum</name>
    <dbReference type="NCBI Taxonomy" id="1778672"/>
    <lineage>
        <taxon>Bacteria</taxon>
        <taxon>Pseudomonadati</taxon>
        <taxon>Pseudomonadota</taxon>
        <taxon>Alphaproteobacteria</taxon>
        <taxon>Sphingomonadales</taxon>
        <taxon>Sphingomonadaceae</taxon>
        <taxon>Novosphingobium</taxon>
    </lineage>
</organism>
<keyword evidence="1" id="KW-0472">Membrane</keyword>
<evidence type="ECO:0000313" key="3">
    <source>
        <dbReference type="Proteomes" id="UP000566813"/>
    </source>
</evidence>
<evidence type="ECO:0000313" key="2">
    <source>
        <dbReference type="EMBL" id="MBC2664840.1"/>
    </source>
</evidence>
<keyword evidence="1" id="KW-0812">Transmembrane</keyword>
<dbReference type="Proteomes" id="UP000566813">
    <property type="component" value="Unassembled WGS sequence"/>
</dbReference>
<name>A0A7X1FQ01_9SPHN</name>
<keyword evidence="1" id="KW-1133">Transmembrane helix</keyword>
<dbReference type="AlphaFoldDB" id="A0A7X1FQ01"/>
<sequence>MADEVVSTPHETTIIREKSGGGAGWAIAVILVLALIAGIWFFSRSNDSQIAKDNAITAAANNVGDAAKDVGNAAQSAGEAAQDAANNASKN</sequence>
<comment type="caution">
    <text evidence="2">The sequence shown here is derived from an EMBL/GenBank/DDBJ whole genome shotgun (WGS) entry which is preliminary data.</text>
</comment>
<gene>
    <name evidence="2" type="ORF">H7F51_04845</name>
</gene>
<evidence type="ECO:0000256" key="1">
    <source>
        <dbReference type="SAM" id="Phobius"/>
    </source>
</evidence>
<proteinExistence type="predicted"/>